<dbReference type="Pfam" id="PF07478">
    <property type="entry name" value="Dala_Dala_lig_C"/>
    <property type="match status" value="1"/>
</dbReference>
<dbReference type="Gene3D" id="3.30.1490.20">
    <property type="entry name" value="ATP-grasp fold, A domain"/>
    <property type="match status" value="1"/>
</dbReference>
<name>A0A0M3AXN0_9SPHN</name>
<dbReference type="Pfam" id="PF21360">
    <property type="entry name" value="PylC-like_N"/>
    <property type="match status" value="1"/>
</dbReference>
<dbReference type="GO" id="GO:0008716">
    <property type="term" value="F:D-alanine-D-alanine ligase activity"/>
    <property type="evidence" value="ECO:0007669"/>
    <property type="project" value="InterPro"/>
</dbReference>
<dbReference type="InterPro" id="IPR052032">
    <property type="entry name" value="ATP-dep_AA_Ligase"/>
</dbReference>
<dbReference type="Proteomes" id="UP000033874">
    <property type="component" value="Unassembled WGS sequence"/>
</dbReference>
<accession>A0A0M3AXN0</accession>
<dbReference type="PROSITE" id="PS50975">
    <property type="entry name" value="ATP_GRASP"/>
    <property type="match status" value="1"/>
</dbReference>
<dbReference type="GO" id="GO:0046872">
    <property type="term" value="F:metal ion binding"/>
    <property type="evidence" value="ECO:0007669"/>
    <property type="project" value="InterPro"/>
</dbReference>
<dbReference type="PATRIC" id="fig|56193.3.peg.639"/>
<sequence length="327" mass="35993">MKILVTGAGAVLGQGIIKSLRQSTLDCSVIAADPNPLSAGLFWANTAYRLPFANDPAFGDHIHELLDRERPDAVLVGTDVELSYFAAERHRLEALFRTHVLVSDPRVVAIADDKLETARFFESVGLPHPASASGDEEEMVRALVESVGFPLVVKPRVGARSVGVSLVRDRDELTQALEGRCGLVVQECVGDPECEYTASTLVFDGEVQASIVMRRDLRDGNTYRAYTGDYPELNAKVRVLGRALQPHGPANFQFRLDDRGIPRVFEINARFSGTTPLRALAGFNEVEMCVRKLLHGTPIVQPPVRSGTILRYLDEIFVSQERIDAVR</sequence>
<dbReference type="PANTHER" id="PTHR43585:SF2">
    <property type="entry name" value="ATP-GRASP ENZYME FSQD"/>
    <property type="match status" value="1"/>
</dbReference>
<dbReference type="EMBL" id="LBIC01000001">
    <property type="protein sequence ID" value="KKW93676.1"/>
    <property type="molecule type" value="Genomic_DNA"/>
</dbReference>
<dbReference type="InterPro" id="IPR013815">
    <property type="entry name" value="ATP_grasp_subdomain_1"/>
</dbReference>
<evidence type="ECO:0000313" key="6">
    <source>
        <dbReference type="EMBL" id="KKW93676.1"/>
    </source>
</evidence>
<dbReference type="RefSeq" id="WP_046762119.1">
    <property type="nucleotide sequence ID" value="NZ_LBIC01000001.1"/>
</dbReference>
<keyword evidence="3 4" id="KW-0067">ATP-binding</keyword>
<dbReference type="InterPro" id="IPR048764">
    <property type="entry name" value="PylC_N"/>
</dbReference>
<dbReference type="GO" id="GO:0005524">
    <property type="term" value="F:ATP binding"/>
    <property type="evidence" value="ECO:0007669"/>
    <property type="project" value="UniProtKB-UniRule"/>
</dbReference>
<dbReference type="PANTHER" id="PTHR43585">
    <property type="entry name" value="FUMIPYRROLE BIOSYNTHESIS PROTEIN C"/>
    <property type="match status" value="1"/>
</dbReference>
<organism evidence="6 7">
    <name type="scientific">Sphingobium chungbukense</name>
    <dbReference type="NCBI Taxonomy" id="56193"/>
    <lineage>
        <taxon>Bacteria</taxon>
        <taxon>Pseudomonadati</taxon>
        <taxon>Pseudomonadota</taxon>
        <taxon>Alphaproteobacteria</taxon>
        <taxon>Sphingomonadales</taxon>
        <taxon>Sphingomonadaceae</taxon>
        <taxon>Sphingobium</taxon>
    </lineage>
</organism>
<dbReference type="STRING" id="56193.YP76_03115"/>
<evidence type="ECO:0000256" key="3">
    <source>
        <dbReference type="ARBA" id="ARBA00022840"/>
    </source>
</evidence>
<evidence type="ECO:0000313" key="7">
    <source>
        <dbReference type="Proteomes" id="UP000033874"/>
    </source>
</evidence>
<dbReference type="AlphaFoldDB" id="A0A0M3AXN0"/>
<reference evidence="6 7" key="1">
    <citation type="submission" date="2015-04" db="EMBL/GenBank/DDBJ databases">
        <title>Genome sequence of aromatic hydrocarbons-degrading Sphingobium chungbukense DJ77.</title>
        <authorList>
            <person name="Kim Y.-C."/>
            <person name="Chae J.-C."/>
        </authorList>
    </citation>
    <scope>NUCLEOTIDE SEQUENCE [LARGE SCALE GENOMIC DNA]</scope>
    <source>
        <strain evidence="6 7">DJ77</strain>
    </source>
</reference>
<proteinExistence type="predicted"/>
<comment type="caution">
    <text evidence="6">The sequence shown here is derived from an EMBL/GenBank/DDBJ whole genome shotgun (WGS) entry which is preliminary data.</text>
</comment>
<dbReference type="InterPro" id="IPR011761">
    <property type="entry name" value="ATP-grasp"/>
</dbReference>
<evidence type="ECO:0000256" key="1">
    <source>
        <dbReference type="ARBA" id="ARBA00022598"/>
    </source>
</evidence>
<dbReference type="Pfam" id="PF15632">
    <property type="entry name" value="ATPgrasp_Ter"/>
    <property type="match status" value="1"/>
</dbReference>
<keyword evidence="7" id="KW-1185">Reference proteome</keyword>
<evidence type="ECO:0000256" key="4">
    <source>
        <dbReference type="PROSITE-ProRule" id="PRU00409"/>
    </source>
</evidence>
<keyword evidence="1" id="KW-0436">Ligase</keyword>
<gene>
    <name evidence="6" type="ORF">YP76_03115</name>
</gene>
<evidence type="ECO:0000259" key="5">
    <source>
        <dbReference type="PROSITE" id="PS50975"/>
    </source>
</evidence>
<feature type="domain" description="ATP-grasp" evidence="5">
    <location>
        <begin position="118"/>
        <end position="294"/>
    </location>
</feature>
<dbReference type="Gene3D" id="3.40.50.20">
    <property type="match status" value="1"/>
</dbReference>
<dbReference type="SUPFAM" id="SSF56059">
    <property type="entry name" value="Glutathione synthetase ATP-binding domain-like"/>
    <property type="match status" value="1"/>
</dbReference>
<dbReference type="InterPro" id="IPR011095">
    <property type="entry name" value="Dala_Dala_lig_C"/>
</dbReference>
<keyword evidence="2 4" id="KW-0547">Nucleotide-binding</keyword>
<evidence type="ECO:0000256" key="2">
    <source>
        <dbReference type="ARBA" id="ARBA00022741"/>
    </source>
</evidence>
<protein>
    <submittedName>
        <fullName evidence="6">Carbamoyl phosphate synthase</fullName>
    </submittedName>
</protein>
<dbReference type="NCBIfam" id="NF009402">
    <property type="entry name" value="PRK12767.1-1"/>
    <property type="match status" value="1"/>
</dbReference>
<dbReference type="Gene3D" id="3.30.470.20">
    <property type="entry name" value="ATP-grasp fold, B domain"/>
    <property type="match status" value="1"/>
</dbReference>